<dbReference type="EMBL" id="JBHTLM010000008">
    <property type="protein sequence ID" value="MFD1177219.1"/>
    <property type="molecule type" value="Genomic_DNA"/>
</dbReference>
<reference evidence="3" key="1">
    <citation type="journal article" date="2019" name="Int. J. Syst. Evol. Microbiol.">
        <title>The Global Catalogue of Microorganisms (GCM) 10K type strain sequencing project: providing services to taxonomists for standard genome sequencing and annotation.</title>
        <authorList>
            <consortium name="The Broad Institute Genomics Platform"/>
            <consortium name="The Broad Institute Genome Sequencing Center for Infectious Disease"/>
            <person name="Wu L."/>
            <person name="Ma J."/>
        </authorList>
    </citation>
    <scope>NUCLEOTIDE SEQUENCE [LARGE SCALE GENOMIC DNA]</scope>
    <source>
        <strain evidence="3">CCUG 59189</strain>
    </source>
</reference>
<evidence type="ECO:0000256" key="1">
    <source>
        <dbReference type="SAM" id="MobiDB-lite"/>
    </source>
</evidence>
<dbReference type="RefSeq" id="WP_379319660.1">
    <property type="nucleotide sequence ID" value="NZ_JBHTLM010000008.1"/>
</dbReference>
<feature type="compositionally biased region" description="Polar residues" evidence="1">
    <location>
        <begin position="69"/>
        <end position="78"/>
    </location>
</feature>
<feature type="compositionally biased region" description="Basic and acidic residues" evidence="1">
    <location>
        <begin position="80"/>
        <end position="107"/>
    </location>
</feature>
<feature type="region of interest" description="Disordered" evidence="1">
    <location>
        <begin position="1"/>
        <end position="107"/>
    </location>
</feature>
<organism evidence="2 3">
    <name type="scientific">Paenibacillus puldeungensis</name>
    <dbReference type="NCBI Taxonomy" id="696536"/>
    <lineage>
        <taxon>Bacteria</taxon>
        <taxon>Bacillati</taxon>
        <taxon>Bacillota</taxon>
        <taxon>Bacilli</taxon>
        <taxon>Bacillales</taxon>
        <taxon>Paenibacillaceae</taxon>
        <taxon>Paenibacillus</taxon>
    </lineage>
</organism>
<comment type="caution">
    <text evidence="2">The sequence shown here is derived from an EMBL/GenBank/DDBJ whole genome shotgun (WGS) entry which is preliminary data.</text>
</comment>
<evidence type="ECO:0000313" key="3">
    <source>
        <dbReference type="Proteomes" id="UP001597262"/>
    </source>
</evidence>
<proteinExistence type="predicted"/>
<keyword evidence="3" id="KW-1185">Reference proteome</keyword>
<sequence>MNMKSVEMQIAVPRTSEAGRVQHDQQHRPLIDQSLLSVQTVKDSEVERRRSAGVDESAHNTTVRREGNGSFTQEQQGQHHPGDKPAEQEQEHLAEHPYKGRHIDLSL</sequence>
<evidence type="ECO:0000313" key="2">
    <source>
        <dbReference type="EMBL" id="MFD1177219.1"/>
    </source>
</evidence>
<feature type="compositionally biased region" description="Basic and acidic residues" evidence="1">
    <location>
        <begin position="42"/>
        <end position="67"/>
    </location>
</feature>
<dbReference type="Proteomes" id="UP001597262">
    <property type="component" value="Unassembled WGS sequence"/>
</dbReference>
<protein>
    <submittedName>
        <fullName evidence="2">Uncharacterized protein</fullName>
    </submittedName>
</protein>
<gene>
    <name evidence="2" type="ORF">ACFQ3W_13060</name>
</gene>
<accession>A0ABW3RXQ3</accession>
<name>A0ABW3RXQ3_9BACL</name>
<feature type="compositionally biased region" description="Basic and acidic residues" evidence="1">
    <location>
        <begin position="20"/>
        <end position="30"/>
    </location>
</feature>